<comment type="pathway">
    <text evidence="7">Bacterial outer membrane biogenesis; LPS lipid A biosynthesis.</text>
</comment>
<dbReference type="InterPro" id="IPR020573">
    <property type="entry name" value="UDP_GlcNAc_AcTrfase_non-rep"/>
</dbReference>
<dbReference type="Pfam" id="PF00132">
    <property type="entry name" value="Hexapep"/>
    <property type="match status" value="2"/>
</dbReference>
<evidence type="ECO:0000256" key="2">
    <source>
        <dbReference type="ARBA" id="ARBA00022556"/>
    </source>
</evidence>
<reference evidence="9 10" key="1">
    <citation type="journal article" date="2016" name="C (Basel)">
        <title>Selective Growth of and Electricity Production by Marine Exoelectrogenic Bacteria in Self-Aggregated Hydrogel of Microbially Reduced Graphene Oxide.</title>
        <authorList>
            <person name="Yoshida N."/>
            <person name="Goto Y."/>
            <person name="Miyata Y."/>
        </authorList>
    </citation>
    <scope>NUCLEOTIDE SEQUENCE [LARGE SCALE GENOMIC DNA]</scope>
    <source>
        <strain evidence="9 10">NIT-T3</strain>
    </source>
</reference>
<organism evidence="9 10">
    <name type="scientific">Desulfuromonas versatilis</name>
    <dbReference type="NCBI Taxonomy" id="2802975"/>
    <lineage>
        <taxon>Bacteria</taxon>
        <taxon>Pseudomonadati</taxon>
        <taxon>Thermodesulfobacteriota</taxon>
        <taxon>Desulfuromonadia</taxon>
        <taxon>Desulfuromonadales</taxon>
        <taxon>Desulfuromonadaceae</taxon>
        <taxon>Desulfuromonas</taxon>
    </lineage>
</organism>
<dbReference type="PANTHER" id="PTHR43378:SF2">
    <property type="entry name" value="UDP-3-O-ACYLGLUCOSAMINE N-ACYLTRANSFERASE 1, MITOCHONDRIAL-RELATED"/>
    <property type="match status" value="1"/>
</dbReference>
<dbReference type="InterPro" id="IPR011004">
    <property type="entry name" value="Trimer_LpxA-like_sf"/>
</dbReference>
<dbReference type="InterPro" id="IPR018357">
    <property type="entry name" value="Hexapep_transf_CS"/>
</dbReference>
<dbReference type="Proteomes" id="UP001319827">
    <property type="component" value="Chromosome"/>
</dbReference>
<keyword evidence="5 7" id="KW-0443">Lipid metabolism</keyword>
<reference evidence="9 10" key="2">
    <citation type="journal article" date="2021" name="Int. J. Syst. Evol. Microbiol.">
        <title>Isolation and Polyphasic Characterization of Desulfuromonas versatilis sp. Nov., an Electrogenic Bacteria Capable of Versatile Metabolism Isolated from a Graphene Oxide-Reducing Enrichment Culture.</title>
        <authorList>
            <person name="Xie L."/>
            <person name="Yoshida N."/>
            <person name="Ishii S."/>
            <person name="Meng L."/>
        </authorList>
    </citation>
    <scope>NUCLEOTIDE SEQUENCE [LARGE SCALE GENOMIC DNA]</scope>
    <source>
        <strain evidence="9 10">NIT-T3</strain>
    </source>
</reference>
<dbReference type="PROSITE" id="PS00101">
    <property type="entry name" value="HEXAPEP_TRANSFERASES"/>
    <property type="match status" value="1"/>
</dbReference>
<sequence length="345" mass="36506">MATATLGELATLVGGRVIGDPDLQVRRLASLDEAAEGDITFVSHKRYLAKLSQVRASAVILSHPVEGLAIAQVICANPYLAFAKVLTHLQVRRPEPQGIMAGARVAASAVIGEGVTVHPGCVVGERVSIGRGTILYPGVVLYEGVTVGEDCTLHANVVVREDCRIGNRVIIQPSAIIGSDGFGYAPDGSSYFKIPQVGIVVLEDDVEIGSATCVDRAALGVTRIKRGAKIDNLVQIGHNCVIGEDTVMVSQVGISGSTTVGRHCTFGGQSATAGHLKVGDNVTIGGRGGVTRDVEPNQVLSGLPVMPHKEWLKAQMCVPKLPEMRKEITSLRQKLEDLEKSLKER</sequence>
<keyword evidence="4 7" id="KW-0677">Repeat</keyword>
<name>A0ABM8HQD3_9BACT</name>
<feature type="active site" description="Proton acceptor" evidence="7">
    <location>
        <position position="238"/>
    </location>
</feature>
<dbReference type="NCBIfam" id="TIGR01853">
    <property type="entry name" value="lipid_A_lpxD"/>
    <property type="match status" value="1"/>
</dbReference>
<dbReference type="NCBIfam" id="NF002060">
    <property type="entry name" value="PRK00892.1"/>
    <property type="match status" value="1"/>
</dbReference>
<evidence type="ECO:0000256" key="7">
    <source>
        <dbReference type="HAMAP-Rule" id="MF_00523"/>
    </source>
</evidence>
<dbReference type="SUPFAM" id="SSF51161">
    <property type="entry name" value="Trimeric LpxA-like enzymes"/>
    <property type="match status" value="1"/>
</dbReference>
<comment type="subunit">
    <text evidence="7">Homotrimer.</text>
</comment>
<keyword evidence="6 7" id="KW-0012">Acyltransferase</keyword>
<comment type="similarity">
    <text evidence="7">Belongs to the transferase hexapeptide repeat family. LpxD subfamily.</text>
</comment>
<dbReference type="Pfam" id="PF04613">
    <property type="entry name" value="LpxD"/>
    <property type="match status" value="1"/>
</dbReference>
<dbReference type="Gene3D" id="2.160.10.10">
    <property type="entry name" value="Hexapeptide repeat proteins"/>
    <property type="match status" value="1"/>
</dbReference>
<keyword evidence="10" id="KW-1185">Reference proteome</keyword>
<dbReference type="Gene3D" id="3.40.1390.10">
    <property type="entry name" value="MurE/MurF, N-terminal domain"/>
    <property type="match status" value="1"/>
</dbReference>
<dbReference type="RefSeq" id="WP_221248631.1">
    <property type="nucleotide sequence ID" value="NZ_AP024355.1"/>
</dbReference>
<dbReference type="CDD" id="cd03352">
    <property type="entry name" value="LbH_LpxD"/>
    <property type="match status" value="1"/>
</dbReference>
<dbReference type="PANTHER" id="PTHR43378">
    <property type="entry name" value="UDP-3-O-ACYLGLUCOSAMINE N-ACYLTRANSFERASE"/>
    <property type="match status" value="1"/>
</dbReference>
<evidence type="ECO:0000259" key="8">
    <source>
        <dbReference type="Pfam" id="PF04613"/>
    </source>
</evidence>
<proteinExistence type="inferred from homology"/>
<evidence type="ECO:0000313" key="10">
    <source>
        <dbReference type="Proteomes" id="UP001319827"/>
    </source>
</evidence>
<feature type="domain" description="UDP-3-O-[3-hydroxymyristoyl] glucosamine N-acyltransferase non-repeat region" evidence="8">
    <location>
        <begin position="22"/>
        <end position="87"/>
    </location>
</feature>
<gene>
    <name evidence="7 9" type="primary">lpxD</name>
    <name evidence="9" type="ORF">DESUT3_22780</name>
</gene>
<evidence type="ECO:0000256" key="3">
    <source>
        <dbReference type="ARBA" id="ARBA00022679"/>
    </source>
</evidence>
<evidence type="ECO:0000256" key="1">
    <source>
        <dbReference type="ARBA" id="ARBA00022516"/>
    </source>
</evidence>
<comment type="function">
    <text evidence="7">Catalyzes the N-acylation of UDP-3-O-acylglucosamine using 3-hydroxyacyl-ACP as the acyl donor. Is involved in the biosynthesis of lipid A, a phosphorylated glycolipid that anchors the lipopolysaccharide to the outer membrane of the cell.</text>
</comment>
<evidence type="ECO:0000256" key="4">
    <source>
        <dbReference type="ARBA" id="ARBA00022737"/>
    </source>
</evidence>
<dbReference type="EC" id="2.3.1.191" evidence="7"/>
<accession>A0ABM8HQD3</accession>
<evidence type="ECO:0000313" key="9">
    <source>
        <dbReference type="EMBL" id="BCR05209.1"/>
    </source>
</evidence>
<keyword evidence="1 7" id="KW-0444">Lipid biosynthesis</keyword>
<keyword evidence="2 7" id="KW-0441">Lipid A biosynthesis</keyword>
<evidence type="ECO:0000256" key="6">
    <source>
        <dbReference type="ARBA" id="ARBA00023315"/>
    </source>
</evidence>
<protein>
    <recommendedName>
        <fullName evidence="7">UDP-3-O-acylglucosamine N-acyltransferase</fullName>
        <ecNumber evidence="7">2.3.1.191</ecNumber>
    </recommendedName>
</protein>
<keyword evidence="3 7" id="KW-0808">Transferase</keyword>
<dbReference type="HAMAP" id="MF_00523">
    <property type="entry name" value="LpxD"/>
    <property type="match status" value="1"/>
</dbReference>
<dbReference type="InterPro" id="IPR001451">
    <property type="entry name" value="Hexapep"/>
</dbReference>
<dbReference type="InterPro" id="IPR007691">
    <property type="entry name" value="LpxD"/>
</dbReference>
<evidence type="ECO:0000256" key="5">
    <source>
        <dbReference type="ARBA" id="ARBA00023098"/>
    </source>
</evidence>
<comment type="catalytic activity">
    <reaction evidence="7">
        <text>a UDP-3-O-[(3R)-3-hydroxyacyl]-alpha-D-glucosamine + a (3R)-hydroxyacyl-[ACP] = a UDP-2-N,3-O-bis[(3R)-3-hydroxyacyl]-alpha-D-glucosamine + holo-[ACP] + H(+)</text>
        <dbReference type="Rhea" id="RHEA:53836"/>
        <dbReference type="Rhea" id="RHEA-COMP:9685"/>
        <dbReference type="Rhea" id="RHEA-COMP:9945"/>
        <dbReference type="ChEBI" id="CHEBI:15378"/>
        <dbReference type="ChEBI" id="CHEBI:64479"/>
        <dbReference type="ChEBI" id="CHEBI:78827"/>
        <dbReference type="ChEBI" id="CHEBI:137740"/>
        <dbReference type="ChEBI" id="CHEBI:137748"/>
        <dbReference type="EC" id="2.3.1.191"/>
    </reaction>
</comment>
<dbReference type="EMBL" id="AP024355">
    <property type="protein sequence ID" value="BCR05209.1"/>
    <property type="molecule type" value="Genomic_DNA"/>
</dbReference>